<evidence type="ECO:0000256" key="5">
    <source>
        <dbReference type="ARBA" id="ARBA00023163"/>
    </source>
</evidence>
<evidence type="ECO:0000256" key="2">
    <source>
        <dbReference type="ARBA" id="ARBA00023015"/>
    </source>
</evidence>
<dbReference type="InterPro" id="IPR014284">
    <property type="entry name" value="RNA_pol_sigma-70_dom"/>
</dbReference>
<keyword evidence="5 6" id="KW-0804">Transcription</keyword>
<reference evidence="9 10" key="1">
    <citation type="journal article" date="2015" name="Proc. Natl. Acad. Sci. U.S.A.">
        <title>Expanded metabolic versatility of ubiquitous nitrite-oxidizing bacteria from the genus Nitrospira.</title>
        <authorList>
            <person name="Koch H."/>
            <person name="Lucker S."/>
            <person name="Albertsen M."/>
            <person name="Kitzinger K."/>
            <person name="Herbold C."/>
            <person name="Spieck E."/>
            <person name="Nielsen P.H."/>
            <person name="Wagner M."/>
            <person name="Daims H."/>
        </authorList>
    </citation>
    <scope>NUCLEOTIDE SEQUENCE [LARGE SCALE GENOMIC DNA]</scope>
    <source>
        <strain evidence="9 10">NSP M-1</strain>
    </source>
</reference>
<proteinExistence type="inferred from homology"/>
<dbReference type="InterPro" id="IPR013325">
    <property type="entry name" value="RNA_pol_sigma_r2"/>
</dbReference>
<evidence type="ECO:0000259" key="8">
    <source>
        <dbReference type="PROSITE" id="PS00716"/>
    </source>
</evidence>
<dbReference type="STRING" id="42253.NITMOv2_0374"/>
<dbReference type="AlphaFoldDB" id="A0A0K2G796"/>
<dbReference type="PANTHER" id="PTHR30603">
    <property type="entry name" value="RNA POLYMERASE SIGMA FACTOR RPO"/>
    <property type="match status" value="1"/>
</dbReference>
<evidence type="ECO:0000259" key="7">
    <source>
        <dbReference type="PROSITE" id="PS00715"/>
    </source>
</evidence>
<gene>
    <name evidence="9" type="primary">rpoD</name>
    <name evidence="9" type="ORF">NITMOv2_0374</name>
</gene>
<dbReference type="SUPFAM" id="SSF88946">
    <property type="entry name" value="Sigma2 domain of RNA polymerase sigma factors"/>
    <property type="match status" value="1"/>
</dbReference>
<protein>
    <recommendedName>
        <fullName evidence="6">RNA polymerase sigma factor</fullName>
    </recommendedName>
</protein>
<organism evidence="9 10">
    <name type="scientific">Nitrospira moscoviensis</name>
    <dbReference type="NCBI Taxonomy" id="42253"/>
    <lineage>
        <taxon>Bacteria</taxon>
        <taxon>Pseudomonadati</taxon>
        <taxon>Nitrospirota</taxon>
        <taxon>Nitrospiria</taxon>
        <taxon>Nitrospirales</taxon>
        <taxon>Nitrospiraceae</taxon>
        <taxon>Nitrospira</taxon>
    </lineage>
</organism>
<dbReference type="PANTHER" id="PTHR30603:SF60">
    <property type="entry name" value="RNA POLYMERASE SIGMA FACTOR RPOD"/>
    <property type="match status" value="1"/>
</dbReference>
<accession>A0A0K2G796</accession>
<evidence type="ECO:0000256" key="3">
    <source>
        <dbReference type="ARBA" id="ARBA00023082"/>
    </source>
</evidence>
<dbReference type="InterPro" id="IPR009042">
    <property type="entry name" value="RNA_pol_sigma70_r1_2"/>
</dbReference>
<dbReference type="InterPro" id="IPR007624">
    <property type="entry name" value="RNA_pol_sigma70_r3"/>
</dbReference>
<dbReference type="Gene3D" id="1.20.120.1810">
    <property type="match status" value="1"/>
</dbReference>
<dbReference type="Pfam" id="PF04539">
    <property type="entry name" value="Sigma70_r3"/>
    <property type="match status" value="1"/>
</dbReference>
<dbReference type="GO" id="GO:0003677">
    <property type="term" value="F:DNA binding"/>
    <property type="evidence" value="ECO:0007669"/>
    <property type="project" value="UniProtKB-KW"/>
</dbReference>
<dbReference type="InterPro" id="IPR007627">
    <property type="entry name" value="RNA_pol_sigma70_r2"/>
</dbReference>
<dbReference type="Pfam" id="PF00140">
    <property type="entry name" value="Sigma70_r1_2"/>
    <property type="match status" value="1"/>
</dbReference>
<evidence type="ECO:0000313" key="9">
    <source>
        <dbReference type="EMBL" id="ALA56810.1"/>
    </source>
</evidence>
<dbReference type="EMBL" id="CP011801">
    <property type="protein sequence ID" value="ALA56810.1"/>
    <property type="molecule type" value="Genomic_DNA"/>
</dbReference>
<dbReference type="PRINTS" id="PR00046">
    <property type="entry name" value="SIGMA70FCT"/>
</dbReference>
<dbReference type="PROSITE" id="PS00715">
    <property type="entry name" value="SIGMA70_1"/>
    <property type="match status" value="1"/>
</dbReference>
<dbReference type="Pfam" id="PF04545">
    <property type="entry name" value="Sigma70_r4"/>
    <property type="match status" value="1"/>
</dbReference>
<comment type="similarity">
    <text evidence="1 6">Belongs to the sigma-70 factor family.</text>
</comment>
<evidence type="ECO:0000256" key="6">
    <source>
        <dbReference type="RuleBase" id="RU362124"/>
    </source>
</evidence>
<evidence type="ECO:0000256" key="4">
    <source>
        <dbReference type="ARBA" id="ARBA00023125"/>
    </source>
</evidence>
<keyword evidence="4 6" id="KW-0238">DNA-binding</keyword>
<comment type="function">
    <text evidence="6">Sigma factors are initiation factors that promote the attachment of RNA polymerase to specific initiation sites and are then released.</text>
</comment>
<feature type="domain" description="RNA polymerase sigma-70" evidence="8">
    <location>
        <begin position="392"/>
        <end position="418"/>
    </location>
</feature>
<dbReference type="NCBIfam" id="TIGR02937">
    <property type="entry name" value="sigma70-ECF"/>
    <property type="match status" value="1"/>
</dbReference>
<dbReference type="PROSITE" id="PS00716">
    <property type="entry name" value="SIGMA70_2"/>
    <property type="match status" value="1"/>
</dbReference>
<dbReference type="SUPFAM" id="SSF88659">
    <property type="entry name" value="Sigma3 and sigma4 domains of RNA polymerase sigma factors"/>
    <property type="match status" value="2"/>
</dbReference>
<dbReference type="GO" id="GO:0016987">
    <property type="term" value="F:sigma factor activity"/>
    <property type="evidence" value="ECO:0007669"/>
    <property type="project" value="UniProtKB-KW"/>
</dbReference>
<dbReference type="InterPro" id="IPR036388">
    <property type="entry name" value="WH-like_DNA-bd_sf"/>
</dbReference>
<dbReference type="CDD" id="cd06171">
    <property type="entry name" value="Sigma70_r4"/>
    <property type="match status" value="1"/>
</dbReference>
<dbReference type="InterPro" id="IPR050239">
    <property type="entry name" value="Sigma-70_RNA_pol_init_factors"/>
</dbReference>
<evidence type="ECO:0000256" key="1">
    <source>
        <dbReference type="ARBA" id="ARBA00007788"/>
    </source>
</evidence>
<dbReference type="KEGG" id="nmv:NITMOv2_0374"/>
<dbReference type="OrthoDB" id="1185556at2"/>
<keyword evidence="2 6" id="KW-0805">Transcription regulation</keyword>
<evidence type="ECO:0000313" key="10">
    <source>
        <dbReference type="Proteomes" id="UP000069205"/>
    </source>
</evidence>
<sequence length="431" mass="48622">MRHDEMKGDSMNNEELRLTDEVNPQDEAAIIPDVDADDSQASGILEAIGRDNTQDLLPEEKPAPVMRTSQGASPFLLESLYFRSFGERALLTRDEEVALAKRVDEGTRRIRVALRHAVKALTCAKRTPVLTESLNTLQTVRRLSGFSATALDNAEKALLAVMKPAAREMKPAAATAKRLKTLLTEVQTARRILEQGKDELVRCNLRLVVDVAKHYTGRGLTLLDLVQEGNIGLMKAAERYQYRKGFKFSTYATWWIRQGITRALADQSRTIRIPVHQTEASNRILRVTRRLGQQFGRPARLEEIAHVLRMRPERLHETVQAFQEPVALENPIGDGDTEFGDMIPDQQAVPPDANVHRTEMTQQLDRILGHLTPREQTVIRLRFGIGYDEACTLEQVGQSLSVTRERIRQIEAKALKKLKTPEIKELFAAIK</sequence>
<dbReference type="InterPro" id="IPR013324">
    <property type="entry name" value="RNA_pol_sigma_r3/r4-like"/>
</dbReference>
<name>A0A0K2G796_NITMO</name>
<feature type="domain" description="RNA polymerase sigma-70" evidence="7">
    <location>
        <begin position="224"/>
        <end position="237"/>
    </location>
</feature>
<keyword evidence="3 6" id="KW-0731">Sigma factor</keyword>
<dbReference type="Pfam" id="PF04542">
    <property type="entry name" value="Sigma70_r2"/>
    <property type="match status" value="1"/>
</dbReference>
<dbReference type="PATRIC" id="fig|42253.5.peg.361"/>
<dbReference type="Proteomes" id="UP000069205">
    <property type="component" value="Chromosome"/>
</dbReference>
<keyword evidence="10" id="KW-1185">Reference proteome</keyword>
<dbReference type="Gene3D" id="1.10.10.10">
    <property type="entry name" value="Winged helix-like DNA-binding domain superfamily/Winged helix DNA-binding domain"/>
    <property type="match status" value="2"/>
</dbReference>
<dbReference type="GO" id="GO:0006352">
    <property type="term" value="P:DNA-templated transcription initiation"/>
    <property type="evidence" value="ECO:0007669"/>
    <property type="project" value="InterPro"/>
</dbReference>
<dbReference type="InterPro" id="IPR007630">
    <property type="entry name" value="RNA_pol_sigma70_r4"/>
</dbReference>
<dbReference type="InterPro" id="IPR000943">
    <property type="entry name" value="RNA_pol_sigma70"/>
</dbReference>